<dbReference type="RefSeq" id="WP_237361487.1">
    <property type="nucleotide sequence ID" value="NZ_CAKLDM010000002.1"/>
</dbReference>
<comment type="caution">
    <text evidence="8">The sequence shown here is derived from an EMBL/GenBank/DDBJ whole genome shotgun (WGS) entry which is preliminary data.</text>
</comment>
<sequence>MFSQKIMKFAMVGGLGFVVDTIVFSLAIYVLRTDLLTARVVSFILAATTTWLGNRLFTFSEREKEDKIKQWSKFFFSALISAMPNFAVFQVTIYFLGSSGLAPFIALVLGVLTGMFSNFTLSHLWVFNEKNIETKASY</sequence>
<feature type="domain" description="GtrA/DPMS transmembrane" evidence="7">
    <location>
        <begin position="8"/>
        <end position="127"/>
    </location>
</feature>
<evidence type="ECO:0000313" key="8">
    <source>
        <dbReference type="EMBL" id="CAH0539484.1"/>
    </source>
</evidence>
<protein>
    <recommendedName>
        <fullName evidence="7">GtrA/DPMS transmembrane domain-containing protein</fullName>
    </recommendedName>
</protein>
<dbReference type="InterPro" id="IPR007267">
    <property type="entry name" value="GtrA_DPMS_TM"/>
</dbReference>
<feature type="transmembrane region" description="Helical" evidence="6">
    <location>
        <begin position="74"/>
        <end position="96"/>
    </location>
</feature>
<dbReference type="Pfam" id="PF04138">
    <property type="entry name" value="GtrA_DPMS_TM"/>
    <property type="match status" value="1"/>
</dbReference>
<dbReference type="PANTHER" id="PTHR38459:SF1">
    <property type="entry name" value="PROPHAGE BACTOPRENOL-LINKED GLUCOSE TRANSLOCASE HOMOLOG"/>
    <property type="match status" value="1"/>
</dbReference>
<feature type="transmembrane region" description="Helical" evidence="6">
    <location>
        <begin position="36"/>
        <end position="53"/>
    </location>
</feature>
<evidence type="ECO:0000313" key="9">
    <source>
        <dbReference type="Proteomes" id="UP000838748"/>
    </source>
</evidence>
<name>A0ABM9A3U7_9VIBR</name>
<organism evidence="8 9">
    <name type="scientific">Vibrio marisflavi CECT 7928</name>
    <dbReference type="NCBI Taxonomy" id="634439"/>
    <lineage>
        <taxon>Bacteria</taxon>
        <taxon>Pseudomonadati</taxon>
        <taxon>Pseudomonadota</taxon>
        <taxon>Gammaproteobacteria</taxon>
        <taxon>Vibrionales</taxon>
        <taxon>Vibrionaceae</taxon>
        <taxon>Vibrio</taxon>
    </lineage>
</organism>
<evidence type="ECO:0000256" key="1">
    <source>
        <dbReference type="ARBA" id="ARBA00004141"/>
    </source>
</evidence>
<dbReference type="InterPro" id="IPR051401">
    <property type="entry name" value="GtrA_CellWall_Glycosyl"/>
</dbReference>
<evidence type="ECO:0000256" key="4">
    <source>
        <dbReference type="ARBA" id="ARBA00022989"/>
    </source>
</evidence>
<evidence type="ECO:0000256" key="5">
    <source>
        <dbReference type="ARBA" id="ARBA00023136"/>
    </source>
</evidence>
<gene>
    <name evidence="8" type="ORF">VMF7928_02179</name>
</gene>
<keyword evidence="3 6" id="KW-0812">Transmembrane</keyword>
<reference evidence="8" key="1">
    <citation type="submission" date="2021-11" db="EMBL/GenBank/DDBJ databases">
        <authorList>
            <person name="Rodrigo-Torres L."/>
            <person name="Arahal R. D."/>
            <person name="Lucena T."/>
        </authorList>
    </citation>
    <scope>NUCLEOTIDE SEQUENCE</scope>
    <source>
        <strain evidence="8">CECT 7928</strain>
    </source>
</reference>
<comment type="subcellular location">
    <subcellularLocation>
        <location evidence="1">Membrane</location>
        <topology evidence="1">Multi-pass membrane protein</topology>
    </subcellularLocation>
</comment>
<dbReference type="Proteomes" id="UP000838748">
    <property type="component" value="Unassembled WGS sequence"/>
</dbReference>
<evidence type="ECO:0000259" key="7">
    <source>
        <dbReference type="Pfam" id="PF04138"/>
    </source>
</evidence>
<keyword evidence="4 6" id="KW-1133">Transmembrane helix</keyword>
<keyword evidence="9" id="KW-1185">Reference proteome</keyword>
<evidence type="ECO:0000256" key="6">
    <source>
        <dbReference type="SAM" id="Phobius"/>
    </source>
</evidence>
<keyword evidence="5 6" id="KW-0472">Membrane</keyword>
<dbReference type="EMBL" id="CAKLDM010000002">
    <property type="protein sequence ID" value="CAH0539484.1"/>
    <property type="molecule type" value="Genomic_DNA"/>
</dbReference>
<accession>A0ABM9A3U7</accession>
<proteinExistence type="inferred from homology"/>
<evidence type="ECO:0000256" key="3">
    <source>
        <dbReference type="ARBA" id="ARBA00022692"/>
    </source>
</evidence>
<feature type="transmembrane region" description="Helical" evidence="6">
    <location>
        <begin position="9"/>
        <end position="30"/>
    </location>
</feature>
<comment type="similarity">
    <text evidence="2">Belongs to the GtrA family.</text>
</comment>
<dbReference type="PANTHER" id="PTHR38459">
    <property type="entry name" value="PROPHAGE BACTOPRENOL-LINKED GLUCOSE TRANSLOCASE HOMOLOG"/>
    <property type="match status" value="1"/>
</dbReference>
<feature type="transmembrane region" description="Helical" evidence="6">
    <location>
        <begin position="102"/>
        <end position="127"/>
    </location>
</feature>
<evidence type="ECO:0000256" key="2">
    <source>
        <dbReference type="ARBA" id="ARBA00009399"/>
    </source>
</evidence>